<dbReference type="PROSITE" id="PS50089">
    <property type="entry name" value="ZF_RING_2"/>
    <property type="match status" value="1"/>
</dbReference>
<dbReference type="AlphaFoldDB" id="A0A061JC78"/>
<dbReference type="PROSITE" id="PS50119">
    <property type="entry name" value="ZF_BBOX"/>
    <property type="match status" value="2"/>
</dbReference>
<gene>
    <name evidence="7" type="ORF">TRSC58_00271</name>
</gene>
<dbReference type="PROSITE" id="PS00518">
    <property type="entry name" value="ZF_RING_1"/>
    <property type="match status" value="1"/>
</dbReference>
<evidence type="ECO:0000256" key="3">
    <source>
        <dbReference type="ARBA" id="ARBA00022833"/>
    </source>
</evidence>
<name>A0A061JC78_TRYRA</name>
<evidence type="ECO:0000313" key="7">
    <source>
        <dbReference type="EMBL" id="ESL11970.1"/>
    </source>
</evidence>
<dbReference type="OrthoDB" id="6105938at2759"/>
<organism evidence="7 8">
    <name type="scientific">Trypanosoma rangeli SC58</name>
    <dbReference type="NCBI Taxonomy" id="429131"/>
    <lineage>
        <taxon>Eukaryota</taxon>
        <taxon>Discoba</taxon>
        <taxon>Euglenozoa</taxon>
        <taxon>Kinetoplastea</taxon>
        <taxon>Metakinetoplastina</taxon>
        <taxon>Trypanosomatida</taxon>
        <taxon>Trypanosomatidae</taxon>
        <taxon>Trypanosoma</taxon>
        <taxon>Herpetosoma</taxon>
    </lineage>
</organism>
<dbReference type="Gene3D" id="3.30.160.60">
    <property type="entry name" value="Classic Zinc Finger"/>
    <property type="match status" value="1"/>
</dbReference>
<dbReference type="Pfam" id="PF13445">
    <property type="entry name" value="zf-RING_UBOX"/>
    <property type="match status" value="1"/>
</dbReference>
<evidence type="ECO:0000259" key="5">
    <source>
        <dbReference type="PROSITE" id="PS50089"/>
    </source>
</evidence>
<dbReference type="CDD" id="cd19757">
    <property type="entry name" value="Bbox1"/>
    <property type="match status" value="1"/>
</dbReference>
<comment type="caution">
    <text evidence="7">The sequence shown here is derived from an EMBL/GenBank/DDBJ whole genome shotgun (WGS) entry which is preliminary data.</text>
</comment>
<sequence length="565" mass="62282">MATDITASIEEPRGVTCGLCFNVFNNPLTFECQHSYCADCVRNKLDLQNGDGFACPLCTVLYPTVSVRNLHTFADAVLASHVKIVANGDDGQSICQWCEEAPAVMQCSECMFVYCSDCNAAVHKSAAKRGHVTGRIGAQQKLRGIQKKCHVRGHEEYRAEFYCLQCEEMCCAYCLQVGPHKNHDNTSIARAAADVRQQLSRDMSLITEKKMCLESQASELNRVTTQYFTSYDSVENILTERFEHFKQRLMQREVELRKLLAALRESGDASLIASRKLFLMKLNALNEAMLRFQHIQHSGSDHEVLESRSLLYSFLKTETPSVLGSGFKVSNLGDMVISGLDLQLDLQTVHAAEPQKAAPVEQMMANGSPPGSLTTRQPGESMNGNRRFLGASALSAETPLRLTFPVDNDVEATVKSDGIQLRCVTRGGGGATQIGVRSKELMENVARLFPEDGGYVTWRIRLESIAESFVGVVEKSDATNIPEGFYWCPTRSGVVDGRIGHLSPLVQQLPLCRNGDVLRFTYEVREGALRLGLNGSDCGVILTGLHPRIAACFIFYPGEALTVLS</sequence>
<evidence type="ECO:0000256" key="4">
    <source>
        <dbReference type="PROSITE-ProRule" id="PRU00024"/>
    </source>
</evidence>
<keyword evidence="8" id="KW-1185">Reference proteome</keyword>
<proteinExistence type="predicted"/>
<dbReference type="GO" id="GO:0008270">
    <property type="term" value="F:zinc ion binding"/>
    <property type="evidence" value="ECO:0007669"/>
    <property type="project" value="UniProtKB-KW"/>
</dbReference>
<keyword evidence="1" id="KW-0479">Metal-binding</keyword>
<dbReference type="SUPFAM" id="SSF57845">
    <property type="entry name" value="B-box zinc-binding domain"/>
    <property type="match status" value="1"/>
</dbReference>
<dbReference type="InterPro" id="IPR001841">
    <property type="entry name" value="Znf_RING"/>
</dbReference>
<dbReference type="InterPro" id="IPR000315">
    <property type="entry name" value="Znf_B-box"/>
</dbReference>
<dbReference type="Pfam" id="PF22586">
    <property type="entry name" value="ANCHR-like_BBOX"/>
    <property type="match status" value="1"/>
</dbReference>
<dbReference type="InterPro" id="IPR017907">
    <property type="entry name" value="Znf_RING_CS"/>
</dbReference>
<dbReference type="PANTHER" id="PTHR25462:SF296">
    <property type="entry name" value="MEIOTIC P26, ISOFORM F"/>
    <property type="match status" value="1"/>
</dbReference>
<dbReference type="InterPro" id="IPR047153">
    <property type="entry name" value="TRIM45/56/19-like"/>
</dbReference>
<dbReference type="PANTHER" id="PTHR25462">
    <property type="entry name" value="BONUS, ISOFORM C-RELATED"/>
    <property type="match status" value="1"/>
</dbReference>
<dbReference type="Proteomes" id="UP000031737">
    <property type="component" value="Unassembled WGS sequence"/>
</dbReference>
<evidence type="ECO:0000259" key="6">
    <source>
        <dbReference type="PROSITE" id="PS50119"/>
    </source>
</evidence>
<dbReference type="SMART" id="SM00184">
    <property type="entry name" value="RING"/>
    <property type="match status" value="2"/>
</dbReference>
<dbReference type="VEuPathDB" id="TriTrypDB:TRSC58_00271"/>
<dbReference type="EMBL" id="AUPL01000271">
    <property type="protein sequence ID" value="ESL11970.1"/>
    <property type="molecule type" value="Genomic_DNA"/>
</dbReference>
<dbReference type="InterPro" id="IPR027370">
    <property type="entry name" value="Znf-RING_euk"/>
</dbReference>
<keyword evidence="2 4" id="KW-0863">Zinc-finger</keyword>
<feature type="domain" description="B box-type" evidence="6">
    <location>
        <begin position="90"/>
        <end position="136"/>
    </location>
</feature>
<evidence type="ECO:0000256" key="1">
    <source>
        <dbReference type="ARBA" id="ARBA00022723"/>
    </source>
</evidence>
<keyword evidence="3" id="KW-0862">Zinc</keyword>
<protein>
    <submittedName>
        <fullName evidence="7">Zinc-finger protein</fullName>
    </submittedName>
</protein>
<feature type="domain" description="B box-type" evidence="6">
    <location>
        <begin position="149"/>
        <end position="188"/>
    </location>
</feature>
<dbReference type="SUPFAM" id="SSF57850">
    <property type="entry name" value="RING/U-box"/>
    <property type="match status" value="1"/>
</dbReference>
<evidence type="ECO:0000313" key="8">
    <source>
        <dbReference type="Proteomes" id="UP000031737"/>
    </source>
</evidence>
<dbReference type="Pfam" id="PF00643">
    <property type="entry name" value="zf-B_box"/>
    <property type="match status" value="1"/>
</dbReference>
<evidence type="ECO:0000256" key="2">
    <source>
        <dbReference type="ARBA" id="ARBA00022771"/>
    </source>
</evidence>
<reference evidence="7 8" key="1">
    <citation type="submission" date="2013-07" db="EMBL/GenBank/DDBJ databases">
        <authorList>
            <person name="Stoco P.H."/>
            <person name="Wagner G."/>
            <person name="Gerber A."/>
            <person name="Zaha A."/>
            <person name="Thompson C."/>
            <person name="Bartholomeu D.C."/>
            <person name="Luckemeyer D.D."/>
            <person name="Bahia D."/>
            <person name="Loreto E."/>
            <person name="Prestes E.B."/>
            <person name="Lima F.M."/>
            <person name="Rodrigues-Luiz G."/>
            <person name="Vallejo G.A."/>
            <person name="Filho J.F."/>
            <person name="Monteiro K.M."/>
            <person name="Tyler K.M."/>
            <person name="de Almeida L.G."/>
            <person name="Ortiz M.F."/>
            <person name="Siervo M.A."/>
            <person name="de Moraes M.H."/>
            <person name="Cunha O.L."/>
            <person name="Mendonca-Neto R."/>
            <person name="Silva R."/>
            <person name="Teixeira S.M."/>
            <person name="Murta S.M."/>
            <person name="Sincero T.C."/>
            <person name="Mendes T.A."/>
            <person name="Urmenyi T.P."/>
            <person name="Silva V.G."/>
            <person name="da Rocha W.D."/>
            <person name="Andersson B."/>
            <person name="Romanha A.J."/>
            <person name="Steindel M."/>
            <person name="de Vasconcelos A.T."/>
            <person name="Grisard E.C."/>
        </authorList>
    </citation>
    <scope>NUCLEOTIDE SEQUENCE [LARGE SCALE GENOMIC DNA]</scope>
    <source>
        <strain evidence="7 8">SC58</strain>
    </source>
</reference>
<accession>A0A061JC78</accession>
<dbReference type="Gene3D" id="3.30.40.10">
    <property type="entry name" value="Zinc/RING finger domain, C3HC4 (zinc finger)"/>
    <property type="match status" value="1"/>
</dbReference>
<dbReference type="CDD" id="cd19756">
    <property type="entry name" value="Bbox2"/>
    <property type="match status" value="1"/>
</dbReference>
<feature type="domain" description="RING-type" evidence="5">
    <location>
        <begin position="17"/>
        <end position="59"/>
    </location>
</feature>
<dbReference type="InterPro" id="IPR013083">
    <property type="entry name" value="Znf_RING/FYVE/PHD"/>
</dbReference>